<dbReference type="OrthoDB" id="5348404at2759"/>
<name>A0A8H5CYH8_9AGAR</name>
<reference evidence="7 8" key="1">
    <citation type="journal article" date="2020" name="ISME J.">
        <title>Uncovering the hidden diversity of litter-decomposition mechanisms in mushroom-forming fungi.</title>
        <authorList>
            <person name="Floudas D."/>
            <person name="Bentzer J."/>
            <person name="Ahren D."/>
            <person name="Johansson T."/>
            <person name="Persson P."/>
            <person name="Tunlid A."/>
        </authorList>
    </citation>
    <scope>NUCLEOTIDE SEQUENCE [LARGE SCALE GENOMIC DNA]</scope>
    <source>
        <strain evidence="7 8">CBS 146.42</strain>
    </source>
</reference>
<dbReference type="Pfam" id="PF03619">
    <property type="entry name" value="Solute_trans_a"/>
    <property type="match status" value="2"/>
</dbReference>
<feature type="transmembrane region" description="Helical" evidence="6">
    <location>
        <begin position="326"/>
        <end position="348"/>
    </location>
</feature>
<sequence length="517" mass="58207">MSCPVENQVIVDQSKFWDSNGIHWTTHRIGWAIAGGCAVITVIISAISIFSHCRNYTNPPQQRQMYAFYAPVPLEHRKLHITSFRLWPPWAVCHANGILLPASAHLEPGCMPALSSEIRYSSVHTTFHVLTTHPLHASGIRRHLIRFVSFLPRLHILLTYSNRLRGKSLLLHSTLYLLPSMLISVIATCFPCALQAIGLSAFLLLLIEYVAATAIGKSAERALERKDKTPLPLPFCCWRYRPTKAYFMYTVKWSVLQYVIIRPAASVAGIICEKYEVLCAQAGFSPRWANAYIECINFISISIALYGLLVFYGLTSDELRDRRPMAKFLSIKLIVMFTFYQSFVFSALESRKIIQETAYWTTTNVTDGLNALAICIEMVFFSLLMLWAYSAKEYKREGSPTSIWKPLWDSINYSDFAAEIASSFKYYWGAARHNPKKQRRHTMVQVFGADGRRSSVSGPGFSSTTPVLRSISPAPSPSLPPDEVHIPLTTMNSPGYKSSSNFKKDMGGYSPELGRAV</sequence>
<protein>
    <recommendedName>
        <fullName evidence="9">DUF300-domain-containing protein</fullName>
    </recommendedName>
</protein>
<feature type="region of interest" description="Disordered" evidence="5">
    <location>
        <begin position="489"/>
        <end position="517"/>
    </location>
</feature>
<dbReference type="GO" id="GO:0016020">
    <property type="term" value="C:membrane"/>
    <property type="evidence" value="ECO:0007669"/>
    <property type="project" value="UniProtKB-SubCell"/>
</dbReference>
<dbReference type="EMBL" id="JAACJO010000015">
    <property type="protein sequence ID" value="KAF5349938.1"/>
    <property type="molecule type" value="Genomic_DNA"/>
</dbReference>
<dbReference type="PANTHER" id="PTHR23423">
    <property type="entry name" value="ORGANIC SOLUTE TRANSPORTER-RELATED"/>
    <property type="match status" value="1"/>
</dbReference>
<proteinExistence type="predicted"/>
<dbReference type="AlphaFoldDB" id="A0A8H5CYH8"/>
<feature type="transmembrane region" description="Helical" evidence="6">
    <location>
        <begin position="169"/>
        <end position="187"/>
    </location>
</feature>
<evidence type="ECO:0008006" key="9">
    <source>
        <dbReference type="Google" id="ProtNLM"/>
    </source>
</evidence>
<keyword evidence="4 6" id="KW-0472">Membrane</keyword>
<feature type="transmembrane region" description="Helical" evidence="6">
    <location>
        <begin position="368"/>
        <end position="389"/>
    </location>
</feature>
<dbReference type="InterPro" id="IPR005178">
    <property type="entry name" value="Ostalpha/TMEM184C"/>
</dbReference>
<feature type="transmembrane region" description="Helical" evidence="6">
    <location>
        <begin position="193"/>
        <end position="216"/>
    </location>
</feature>
<feature type="compositionally biased region" description="Polar residues" evidence="5">
    <location>
        <begin position="489"/>
        <end position="501"/>
    </location>
</feature>
<comment type="subcellular location">
    <subcellularLocation>
        <location evidence="1">Membrane</location>
        <topology evidence="1">Multi-pass membrane protein</topology>
    </subcellularLocation>
</comment>
<keyword evidence="2 6" id="KW-0812">Transmembrane</keyword>
<evidence type="ECO:0000256" key="4">
    <source>
        <dbReference type="ARBA" id="ARBA00023136"/>
    </source>
</evidence>
<dbReference type="Proteomes" id="UP000559027">
    <property type="component" value="Unassembled WGS sequence"/>
</dbReference>
<keyword evidence="3 6" id="KW-1133">Transmembrane helix</keyword>
<evidence type="ECO:0000313" key="7">
    <source>
        <dbReference type="EMBL" id="KAF5349938.1"/>
    </source>
</evidence>
<evidence type="ECO:0000256" key="6">
    <source>
        <dbReference type="SAM" id="Phobius"/>
    </source>
</evidence>
<evidence type="ECO:0000256" key="2">
    <source>
        <dbReference type="ARBA" id="ARBA00022692"/>
    </source>
</evidence>
<organism evidence="7 8">
    <name type="scientific">Leucocoprinus leucothites</name>
    <dbReference type="NCBI Taxonomy" id="201217"/>
    <lineage>
        <taxon>Eukaryota</taxon>
        <taxon>Fungi</taxon>
        <taxon>Dikarya</taxon>
        <taxon>Basidiomycota</taxon>
        <taxon>Agaricomycotina</taxon>
        <taxon>Agaricomycetes</taxon>
        <taxon>Agaricomycetidae</taxon>
        <taxon>Agaricales</taxon>
        <taxon>Agaricineae</taxon>
        <taxon>Agaricaceae</taxon>
        <taxon>Leucocoprinus</taxon>
    </lineage>
</organism>
<dbReference type="SMART" id="SM01417">
    <property type="entry name" value="Solute_trans_a"/>
    <property type="match status" value="1"/>
</dbReference>
<comment type="caution">
    <text evidence="7">The sequence shown here is derived from an EMBL/GenBank/DDBJ whole genome shotgun (WGS) entry which is preliminary data.</text>
</comment>
<evidence type="ECO:0000256" key="1">
    <source>
        <dbReference type="ARBA" id="ARBA00004141"/>
    </source>
</evidence>
<accession>A0A8H5CYH8</accession>
<gene>
    <name evidence="7" type="ORF">D9756_009284</name>
</gene>
<feature type="transmembrane region" description="Helical" evidence="6">
    <location>
        <begin position="29"/>
        <end position="50"/>
    </location>
</feature>
<evidence type="ECO:0000256" key="3">
    <source>
        <dbReference type="ARBA" id="ARBA00022989"/>
    </source>
</evidence>
<feature type="transmembrane region" description="Helical" evidence="6">
    <location>
        <begin position="291"/>
        <end position="314"/>
    </location>
</feature>
<keyword evidence="8" id="KW-1185">Reference proteome</keyword>
<evidence type="ECO:0000313" key="8">
    <source>
        <dbReference type="Proteomes" id="UP000559027"/>
    </source>
</evidence>
<evidence type="ECO:0000256" key="5">
    <source>
        <dbReference type="SAM" id="MobiDB-lite"/>
    </source>
</evidence>